<dbReference type="Gene3D" id="3.40.50.2300">
    <property type="match status" value="1"/>
</dbReference>
<dbReference type="InterPro" id="IPR011006">
    <property type="entry name" value="CheY-like_superfamily"/>
</dbReference>
<dbReference type="Proteomes" id="UP000603602">
    <property type="component" value="Unassembled WGS sequence"/>
</dbReference>
<keyword evidence="6" id="KW-1185">Reference proteome</keyword>
<evidence type="ECO:0000313" key="6">
    <source>
        <dbReference type="Proteomes" id="UP000603602"/>
    </source>
</evidence>
<dbReference type="InterPro" id="IPR050595">
    <property type="entry name" value="Bact_response_regulator"/>
</dbReference>
<gene>
    <name evidence="5" type="ORF">IFO67_06010</name>
</gene>
<evidence type="ECO:0000313" key="5">
    <source>
        <dbReference type="EMBL" id="MBD8502432.1"/>
    </source>
</evidence>
<dbReference type="SUPFAM" id="SSF52172">
    <property type="entry name" value="CheY-like"/>
    <property type="match status" value="1"/>
</dbReference>
<dbReference type="EMBL" id="JACYTO010000001">
    <property type="protein sequence ID" value="MBD8502432.1"/>
    <property type="molecule type" value="Genomic_DNA"/>
</dbReference>
<reference evidence="6" key="1">
    <citation type="submission" date="2023-07" db="EMBL/GenBank/DDBJ databases">
        <title>Thauera sp. CAU 1555 isolated from sand of Yaerae Beach.</title>
        <authorList>
            <person name="Kim W."/>
        </authorList>
    </citation>
    <scope>NUCLEOTIDE SEQUENCE [LARGE SCALE GENOMIC DNA]</scope>
    <source>
        <strain evidence="6">CAU 1555</strain>
    </source>
</reference>
<evidence type="ECO:0000256" key="3">
    <source>
        <dbReference type="PROSITE-ProRule" id="PRU00169"/>
    </source>
</evidence>
<accession>A0ABR9BAH3</accession>
<keyword evidence="2" id="KW-0902">Two-component regulatory system</keyword>
<dbReference type="InterPro" id="IPR001789">
    <property type="entry name" value="Sig_transdc_resp-reg_receiver"/>
</dbReference>
<dbReference type="PANTHER" id="PTHR44591">
    <property type="entry name" value="STRESS RESPONSE REGULATOR PROTEIN 1"/>
    <property type="match status" value="1"/>
</dbReference>
<name>A0ABR9BAH3_9RHOO</name>
<evidence type="ECO:0000259" key="4">
    <source>
        <dbReference type="PROSITE" id="PS50110"/>
    </source>
</evidence>
<evidence type="ECO:0000256" key="2">
    <source>
        <dbReference type="ARBA" id="ARBA00023012"/>
    </source>
</evidence>
<proteinExistence type="predicted"/>
<dbReference type="RefSeq" id="WP_187717214.1">
    <property type="nucleotide sequence ID" value="NZ_JACTAH010000001.1"/>
</dbReference>
<evidence type="ECO:0000256" key="1">
    <source>
        <dbReference type="ARBA" id="ARBA00022553"/>
    </source>
</evidence>
<dbReference type="PROSITE" id="PS50110">
    <property type="entry name" value="RESPONSE_REGULATORY"/>
    <property type="match status" value="1"/>
</dbReference>
<protein>
    <submittedName>
        <fullName evidence="5">Response regulator</fullName>
    </submittedName>
</protein>
<feature type="domain" description="Response regulatory" evidence="4">
    <location>
        <begin position="7"/>
        <end position="122"/>
    </location>
</feature>
<feature type="modified residue" description="4-aspartylphosphate" evidence="3">
    <location>
        <position position="57"/>
    </location>
</feature>
<comment type="caution">
    <text evidence="5">The sequence shown here is derived from an EMBL/GenBank/DDBJ whole genome shotgun (WGS) entry which is preliminary data.</text>
</comment>
<keyword evidence="1 3" id="KW-0597">Phosphoprotein</keyword>
<organism evidence="5 6">
    <name type="scientific">Thauera sedimentorum</name>
    <dbReference type="NCBI Taxonomy" id="2767595"/>
    <lineage>
        <taxon>Bacteria</taxon>
        <taxon>Pseudomonadati</taxon>
        <taxon>Pseudomonadota</taxon>
        <taxon>Betaproteobacteria</taxon>
        <taxon>Rhodocyclales</taxon>
        <taxon>Zoogloeaceae</taxon>
        <taxon>Thauera</taxon>
    </lineage>
</organism>
<sequence>MRLSSKRVVIVDDNESIRVVLRAIVRQAGLQVVGEARDGNGALEVIERWQPDLVCLDVVMPGRDGVEVLAELKRRHPHVRVLMITGKSDRETVESMIQQGASGIVVKPFNAARVIETIQRAFGLAG</sequence>
<dbReference type="PANTHER" id="PTHR44591:SF14">
    <property type="entry name" value="PROTEIN PILG"/>
    <property type="match status" value="1"/>
</dbReference>
<dbReference type="Pfam" id="PF00072">
    <property type="entry name" value="Response_reg"/>
    <property type="match status" value="1"/>
</dbReference>
<dbReference type="SMART" id="SM00448">
    <property type="entry name" value="REC"/>
    <property type="match status" value="1"/>
</dbReference>